<evidence type="ECO:0000313" key="3">
    <source>
        <dbReference type="Proteomes" id="UP001589647"/>
    </source>
</evidence>
<dbReference type="InterPro" id="IPR036514">
    <property type="entry name" value="SGNH_hydro_sf"/>
</dbReference>
<dbReference type="GO" id="GO:0016787">
    <property type="term" value="F:hydrolase activity"/>
    <property type="evidence" value="ECO:0007669"/>
    <property type="project" value="UniProtKB-KW"/>
</dbReference>
<dbReference type="InterPro" id="IPR053140">
    <property type="entry name" value="GDSL_Rv0518-like"/>
</dbReference>
<dbReference type="RefSeq" id="WP_189645561.1">
    <property type="nucleotide sequence ID" value="NZ_BMRC01000001.1"/>
</dbReference>
<dbReference type="CDD" id="cd01832">
    <property type="entry name" value="SGNH_hydrolase_like_1"/>
    <property type="match status" value="1"/>
</dbReference>
<dbReference type="EC" id="3.1.-.-" evidence="2"/>
<dbReference type="EMBL" id="JBHMEI010000001">
    <property type="protein sequence ID" value="MFB9199914.1"/>
    <property type="molecule type" value="Genomic_DNA"/>
</dbReference>
<dbReference type="PANTHER" id="PTHR43784">
    <property type="entry name" value="GDSL-LIKE LIPASE/ACYLHYDROLASE, PUTATIVE (AFU_ORTHOLOGUE AFUA_2G00820)-RELATED"/>
    <property type="match status" value="1"/>
</dbReference>
<organism evidence="2 3">
    <name type="scientific">Nonomuraea spiralis</name>
    <dbReference type="NCBI Taxonomy" id="46182"/>
    <lineage>
        <taxon>Bacteria</taxon>
        <taxon>Bacillati</taxon>
        <taxon>Actinomycetota</taxon>
        <taxon>Actinomycetes</taxon>
        <taxon>Streptosporangiales</taxon>
        <taxon>Streptosporangiaceae</taxon>
        <taxon>Nonomuraea</taxon>
    </lineage>
</organism>
<dbReference type="InterPro" id="IPR013830">
    <property type="entry name" value="SGNH_hydro"/>
</dbReference>
<proteinExistence type="predicted"/>
<dbReference type="Pfam" id="PF13472">
    <property type="entry name" value="Lipase_GDSL_2"/>
    <property type="match status" value="1"/>
</dbReference>
<dbReference type="Gene3D" id="3.40.50.1110">
    <property type="entry name" value="SGNH hydrolase"/>
    <property type="match status" value="1"/>
</dbReference>
<feature type="domain" description="SGNH hydrolase-type esterase" evidence="1">
    <location>
        <begin position="9"/>
        <end position="185"/>
    </location>
</feature>
<reference evidence="2 3" key="1">
    <citation type="submission" date="2024-09" db="EMBL/GenBank/DDBJ databases">
        <authorList>
            <person name="Sun Q."/>
            <person name="Mori K."/>
        </authorList>
    </citation>
    <scope>NUCLEOTIDE SEQUENCE [LARGE SCALE GENOMIC DNA]</scope>
    <source>
        <strain evidence="2 3">CCM 3426</strain>
    </source>
</reference>
<dbReference type="PANTHER" id="PTHR43784:SF2">
    <property type="entry name" value="GDSL-LIKE LIPASE_ACYLHYDROLASE, PUTATIVE (AFU_ORTHOLOGUE AFUA_2G00820)-RELATED"/>
    <property type="match status" value="1"/>
</dbReference>
<sequence length="261" mass="28984">MGRITTYVALGDSFTEGLEDPAAYGFRGWADRLAEHIEADHLQAGQPGLRYANLAVRGRLIDDIVSEQVPKAVELGADLVSLCAGGNDILRPGSGPASVAKRLEQGVRTLTEAGARVLMFTGFDLRHVPVMRLAHSKIEVYNLHIHDIARRYDALLVDLWPMTVFRDARAWNADRLHLSPDGHRRVALRAAEVLGVPVDADWREPYPVRRPPVWTAARREDLRWARTYLGPWIGRRINGRSSGDGALPKRPDLAPLTAADR</sequence>
<evidence type="ECO:0000313" key="2">
    <source>
        <dbReference type="EMBL" id="MFB9199914.1"/>
    </source>
</evidence>
<name>A0ABV5I5W2_9ACTN</name>
<gene>
    <name evidence="2" type="ORF">ACFFV7_01810</name>
</gene>
<dbReference type="Proteomes" id="UP001589647">
    <property type="component" value="Unassembled WGS sequence"/>
</dbReference>
<keyword evidence="3" id="KW-1185">Reference proteome</keyword>
<evidence type="ECO:0000259" key="1">
    <source>
        <dbReference type="Pfam" id="PF13472"/>
    </source>
</evidence>
<protein>
    <submittedName>
        <fullName evidence="2">SGNH/GDSL hydrolase family protein</fullName>
        <ecNumber evidence="2">3.1.-.-</ecNumber>
    </submittedName>
</protein>
<keyword evidence="2" id="KW-0378">Hydrolase</keyword>
<accession>A0ABV5I5W2</accession>
<comment type="caution">
    <text evidence="2">The sequence shown here is derived from an EMBL/GenBank/DDBJ whole genome shotgun (WGS) entry which is preliminary data.</text>
</comment>
<dbReference type="SUPFAM" id="SSF52266">
    <property type="entry name" value="SGNH hydrolase"/>
    <property type="match status" value="1"/>
</dbReference>